<protein>
    <submittedName>
        <fullName evidence="7">Cell wall teichoic acid glycosylation protein GtcA</fullName>
    </submittedName>
</protein>
<dbReference type="AlphaFoldDB" id="A0A0F9YGG2"/>
<keyword evidence="4 5" id="KW-0472">Membrane</keyword>
<evidence type="ECO:0000256" key="2">
    <source>
        <dbReference type="ARBA" id="ARBA00022692"/>
    </source>
</evidence>
<name>A0A0F9YGG2_9BACT</name>
<dbReference type="Pfam" id="PF04138">
    <property type="entry name" value="GtrA_DPMS_TM"/>
    <property type="match status" value="1"/>
</dbReference>
<dbReference type="GO" id="GO:0016020">
    <property type="term" value="C:membrane"/>
    <property type="evidence" value="ECO:0007669"/>
    <property type="project" value="UniProtKB-SubCell"/>
</dbReference>
<feature type="transmembrane region" description="Helical" evidence="5">
    <location>
        <begin position="39"/>
        <end position="63"/>
    </location>
</feature>
<proteinExistence type="predicted"/>
<accession>A0A0F9YGG2</accession>
<dbReference type="InterPro" id="IPR007267">
    <property type="entry name" value="GtrA_DPMS_TM"/>
</dbReference>
<reference evidence="7 8" key="1">
    <citation type="journal article" date="2015" name="Nature">
        <title>rRNA introns, odd ribosomes, and small enigmatic genomes across a large radiation of phyla.</title>
        <authorList>
            <person name="Brown C.T."/>
            <person name="Hug L.A."/>
            <person name="Thomas B.C."/>
            <person name="Sharon I."/>
            <person name="Castelle C.J."/>
            <person name="Singh A."/>
            <person name="Wilkins M.J."/>
            <person name="Williams K.H."/>
            <person name="Banfield J.F."/>
        </authorList>
    </citation>
    <scope>NUCLEOTIDE SEQUENCE [LARGE SCALE GENOMIC DNA]</scope>
</reference>
<evidence type="ECO:0000259" key="6">
    <source>
        <dbReference type="Pfam" id="PF04138"/>
    </source>
</evidence>
<evidence type="ECO:0000313" key="8">
    <source>
        <dbReference type="Proteomes" id="UP000034934"/>
    </source>
</evidence>
<feature type="transmembrane region" description="Helical" evidence="5">
    <location>
        <begin position="75"/>
        <end position="97"/>
    </location>
</feature>
<dbReference type="GO" id="GO:0000271">
    <property type="term" value="P:polysaccharide biosynthetic process"/>
    <property type="evidence" value="ECO:0007669"/>
    <property type="project" value="InterPro"/>
</dbReference>
<evidence type="ECO:0000256" key="3">
    <source>
        <dbReference type="ARBA" id="ARBA00022989"/>
    </source>
</evidence>
<keyword evidence="3 5" id="KW-1133">Transmembrane helix</keyword>
<sequence length="135" mass="15551">MKKLIIPEPIRFILGGAPGLLLNLIILYISSLFFEKEGIKMIIISIIAFILREATSFTVHKLWTFKSRKDVKKEAVYYTISVLIVTTINTVVLFLFIKITNFDVVLSQIIVSLLLFKINLEIVKMVFKKPKTRYA</sequence>
<evidence type="ECO:0000313" key="7">
    <source>
        <dbReference type="EMBL" id="KKP30518.1"/>
    </source>
</evidence>
<evidence type="ECO:0000256" key="4">
    <source>
        <dbReference type="ARBA" id="ARBA00023136"/>
    </source>
</evidence>
<evidence type="ECO:0000256" key="5">
    <source>
        <dbReference type="SAM" id="Phobius"/>
    </source>
</evidence>
<comment type="caution">
    <text evidence="7">The sequence shown here is derived from an EMBL/GenBank/DDBJ whole genome shotgun (WGS) entry which is preliminary data.</text>
</comment>
<comment type="subcellular location">
    <subcellularLocation>
        <location evidence="1">Membrane</location>
        <topology evidence="1">Multi-pass membrane protein</topology>
    </subcellularLocation>
</comment>
<dbReference type="Proteomes" id="UP000034934">
    <property type="component" value="Unassembled WGS sequence"/>
</dbReference>
<evidence type="ECO:0000256" key="1">
    <source>
        <dbReference type="ARBA" id="ARBA00004141"/>
    </source>
</evidence>
<feature type="transmembrane region" description="Helical" evidence="5">
    <location>
        <begin position="109"/>
        <end position="127"/>
    </location>
</feature>
<gene>
    <name evidence="7" type="ORF">UR19_C0002G0039</name>
</gene>
<feature type="domain" description="GtrA/DPMS transmembrane" evidence="6">
    <location>
        <begin position="11"/>
        <end position="119"/>
    </location>
</feature>
<dbReference type="EMBL" id="LBOG01000002">
    <property type="protein sequence ID" value="KKP30518.1"/>
    <property type="molecule type" value="Genomic_DNA"/>
</dbReference>
<feature type="transmembrane region" description="Helical" evidence="5">
    <location>
        <begin position="12"/>
        <end position="33"/>
    </location>
</feature>
<keyword evidence="2 5" id="KW-0812">Transmembrane</keyword>
<organism evidence="7 8">
    <name type="scientific">Candidatus Nomurabacteria bacterium GW2011_GWF1_31_48</name>
    <dbReference type="NCBI Taxonomy" id="1618767"/>
    <lineage>
        <taxon>Bacteria</taxon>
        <taxon>Candidatus Nomuraibacteriota</taxon>
    </lineage>
</organism>